<dbReference type="EMBL" id="JASAOG010000022">
    <property type="protein sequence ID" value="KAK0063067.1"/>
    <property type="molecule type" value="Genomic_DNA"/>
</dbReference>
<keyword evidence="3" id="KW-1185">Reference proteome</keyword>
<name>A0AAD8BZQ3_BIOPF</name>
<evidence type="ECO:0000313" key="2">
    <source>
        <dbReference type="EMBL" id="KAK0063067.1"/>
    </source>
</evidence>
<sequence>MKAFQKTPNSKLKGTPSKTGSSPKGASTPKEALTPKESKTKEEILKSFNQQAWKEYDQLYAELQFYSERAAMMHQYEASRFDRLSSILEIAAEILAVVSVACLSAYMFFKDKHPDGVLSDRTGLAGVSAILTAGGMQFMGEGKGLGLPTFHSRGEKHKIAKAGWQRLARLTQSYRILMDDPRQDAIQYAAWFKELIDYKEQLCKIVSIQDSVVEMFDEPEEVIKPMRKNKLLFQRYMDLQQDSGKLD</sequence>
<feature type="region of interest" description="Disordered" evidence="1">
    <location>
        <begin position="1"/>
        <end position="41"/>
    </location>
</feature>
<evidence type="ECO:0000313" key="3">
    <source>
        <dbReference type="Proteomes" id="UP001233172"/>
    </source>
</evidence>
<organism evidence="2 3">
    <name type="scientific">Biomphalaria pfeifferi</name>
    <name type="common">Bloodfluke planorb</name>
    <name type="synonym">Freshwater snail</name>
    <dbReference type="NCBI Taxonomy" id="112525"/>
    <lineage>
        <taxon>Eukaryota</taxon>
        <taxon>Metazoa</taxon>
        <taxon>Spiralia</taxon>
        <taxon>Lophotrochozoa</taxon>
        <taxon>Mollusca</taxon>
        <taxon>Gastropoda</taxon>
        <taxon>Heterobranchia</taxon>
        <taxon>Euthyneura</taxon>
        <taxon>Panpulmonata</taxon>
        <taxon>Hygrophila</taxon>
        <taxon>Lymnaeoidea</taxon>
        <taxon>Planorbidae</taxon>
        <taxon>Biomphalaria</taxon>
    </lineage>
</organism>
<protein>
    <submittedName>
        <fullName evidence="2">Nuclear protein localization protein 4</fullName>
    </submittedName>
</protein>
<dbReference type="AlphaFoldDB" id="A0AAD8BZQ3"/>
<feature type="compositionally biased region" description="Polar residues" evidence="1">
    <location>
        <begin position="1"/>
        <end position="25"/>
    </location>
</feature>
<reference evidence="2" key="2">
    <citation type="submission" date="2023-04" db="EMBL/GenBank/DDBJ databases">
        <authorList>
            <person name="Bu L."/>
            <person name="Lu L."/>
            <person name="Laidemitt M.R."/>
            <person name="Zhang S.M."/>
            <person name="Mutuku M."/>
            <person name="Mkoji G."/>
            <person name="Steinauer M."/>
            <person name="Loker E.S."/>
        </authorList>
    </citation>
    <scope>NUCLEOTIDE SEQUENCE</scope>
    <source>
        <strain evidence="2">KasaAsao</strain>
        <tissue evidence="2">Whole Snail</tissue>
    </source>
</reference>
<comment type="caution">
    <text evidence="2">The sequence shown here is derived from an EMBL/GenBank/DDBJ whole genome shotgun (WGS) entry which is preliminary data.</text>
</comment>
<evidence type="ECO:0000256" key="1">
    <source>
        <dbReference type="SAM" id="MobiDB-lite"/>
    </source>
</evidence>
<proteinExistence type="predicted"/>
<accession>A0AAD8BZQ3</accession>
<gene>
    <name evidence="2" type="ORF">Bpfe_007263</name>
</gene>
<dbReference type="Proteomes" id="UP001233172">
    <property type="component" value="Unassembled WGS sequence"/>
</dbReference>
<reference evidence="2" key="1">
    <citation type="journal article" date="2023" name="PLoS Negl. Trop. Dis.">
        <title>A genome sequence for Biomphalaria pfeifferi, the major vector snail for the human-infecting parasite Schistosoma mansoni.</title>
        <authorList>
            <person name="Bu L."/>
            <person name="Lu L."/>
            <person name="Laidemitt M.R."/>
            <person name="Zhang S.M."/>
            <person name="Mutuku M."/>
            <person name="Mkoji G."/>
            <person name="Steinauer M."/>
            <person name="Loker E.S."/>
        </authorList>
    </citation>
    <scope>NUCLEOTIDE SEQUENCE</scope>
    <source>
        <strain evidence="2">KasaAsao</strain>
    </source>
</reference>